<dbReference type="InParanoid" id="A0A6P7JI22"/>
<accession>A0A6P7JI22</accession>
<dbReference type="RefSeq" id="XP_028276584.1">
    <property type="nucleotide sequence ID" value="XM_028420783.1"/>
</dbReference>
<evidence type="ECO:0000313" key="1">
    <source>
        <dbReference type="Proteomes" id="UP000515145"/>
    </source>
</evidence>
<dbReference type="FunCoup" id="A0A6P7JI22">
    <property type="interactions" value="1"/>
</dbReference>
<dbReference type="Proteomes" id="UP000515145">
    <property type="component" value="Chromosome 14"/>
</dbReference>
<sequence>MNTRRNERGYEENFVPGRHLKLNELRAEAEAVGLSNQYLFKNNIPEYPRPEFHVTHLKHDTEQHGLRGIMEDLGFKNPGTGSLLWWSLAVGPEEITSAERRLLETSFPDQTDEQAAKQQSFLWKFASSPAFLETSRLGSYRFTFPLQEVLKAYSQQFCSGGQPVMRVFKTILYKQEVVYVVLVHSPDSDELFSGYPLLTDDPNAVCSYRDNCFIWRPEATCETHRYQLITRPDENQMEVLELSGYDTTFYVWDNVAVALHMDNNQVLTFDADQLRQNLKFCSPGYPPISRSIRFDSFEKAQEVVQRLWPDYDSPLQETSSLQEIFGA</sequence>
<evidence type="ECO:0000313" key="2">
    <source>
        <dbReference type="RefSeq" id="XP_028276584.1"/>
    </source>
</evidence>
<proteinExistence type="predicted"/>
<dbReference type="GeneID" id="114445682"/>
<protein>
    <submittedName>
        <fullName evidence="2">Uncharacterized protein LOC114445682</fullName>
    </submittedName>
</protein>
<dbReference type="OrthoDB" id="9942170at2759"/>
<gene>
    <name evidence="2" type="primary">LOC114445682</name>
</gene>
<organism evidence="1 2">
    <name type="scientific">Parambassis ranga</name>
    <name type="common">Indian glassy fish</name>
    <dbReference type="NCBI Taxonomy" id="210632"/>
    <lineage>
        <taxon>Eukaryota</taxon>
        <taxon>Metazoa</taxon>
        <taxon>Chordata</taxon>
        <taxon>Craniata</taxon>
        <taxon>Vertebrata</taxon>
        <taxon>Euteleostomi</taxon>
        <taxon>Actinopterygii</taxon>
        <taxon>Neopterygii</taxon>
        <taxon>Teleostei</taxon>
        <taxon>Neoteleostei</taxon>
        <taxon>Acanthomorphata</taxon>
        <taxon>Ovalentaria</taxon>
        <taxon>Ambassidae</taxon>
        <taxon>Parambassis</taxon>
    </lineage>
</organism>
<reference evidence="2" key="1">
    <citation type="submission" date="2025-08" db="UniProtKB">
        <authorList>
            <consortium name="RefSeq"/>
        </authorList>
    </citation>
    <scope>IDENTIFICATION</scope>
</reference>
<dbReference type="AlphaFoldDB" id="A0A6P7JI22"/>
<keyword evidence="1" id="KW-1185">Reference proteome</keyword>
<name>A0A6P7JI22_9TELE</name>